<comment type="subcellular location">
    <subcellularLocation>
        <location evidence="1">Membrane</location>
        <topology evidence="1">Multi-pass membrane protein</topology>
    </subcellularLocation>
</comment>
<feature type="transmembrane region" description="Helical" evidence="9">
    <location>
        <begin position="597"/>
        <end position="615"/>
    </location>
</feature>
<organism evidence="11">
    <name type="scientific">Oceaniferula spumae</name>
    <dbReference type="NCBI Taxonomy" id="2979115"/>
    <lineage>
        <taxon>Bacteria</taxon>
        <taxon>Pseudomonadati</taxon>
        <taxon>Verrucomicrobiota</taxon>
        <taxon>Verrucomicrobiia</taxon>
        <taxon>Verrucomicrobiales</taxon>
        <taxon>Verrucomicrobiaceae</taxon>
        <taxon>Oceaniferula</taxon>
    </lineage>
</organism>
<dbReference type="InterPro" id="IPR003439">
    <property type="entry name" value="ABC_transporter-like_ATP-bd"/>
</dbReference>
<dbReference type="EMBL" id="AP026866">
    <property type="protein sequence ID" value="BDS08201.1"/>
    <property type="molecule type" value="Genomic_DNA"/>
</dbReference>
<dbReference type="InterPro" id="IPR027417">
    <property type="entry name" value="P-loop_NTPase"/>
</dbReference>
<keyword evidence="2" id="KW-0813">Transport</keyword>
<feature type="region of interest" description="Disordered" evidence="8">
    <location>
        <begin position="283"/>
        <end position="322"/>
    </location>
</feature>
<feature type="transmembrane region" description="Helical" evidence="9">
    <location>
        <begin position="529"/>
        <end position="549"/>
    </location>
</feature>
<evidence type="ECO:0000256" key="9">
    <source>
        <dbReference type="SAM" id="Phobius"/>
    </source>
</evidence>
<gene>
    <name evidence="11" type="ORF">NT6N_32410</name>
</gene>
<name>A0AAT9FQA2_9BACT</name>
<dbReference type="PROSITE" id="PS00211">
    <property type="entry name" value="ABC_TRANSPORTER_1"/>
    <property type="match status" value="1"/>
</dbReference>
<dbReference type="SUPFAM" id="SSF52540">
    <property type="entry name" value="P-loop containing nucleoside triphosphate hydrolases"/>
    <property type="match status" value="1"/>
</dbReference>
<dbReference type="AlphaFoldDB" id="A0AAT9FQA2"/>
<reference evidence="11" key="1">
    <citation type="submission" date="2024-07" db="EMBL/GenBank/DDBJ databases">
        <title>Complete genome sequence of Verrucomicrobiaceae bacterium NT6N.</title>
        <authorList>
            <person name="Huang C."/>
            <person name="Takami H."/>
            <person name="Hamasaki K."/>
        </authorList>
    </citation>
    <scope>NUCLEOTIDE SEQUENCE</scope>
    <source>
        <strain evidence="11">NT6N</strain>
    </source>
</reference>
<dbReference type="KEGG" id="osu:NT6N_32410"/>
<keyword evidence="6 9" id="KW-1133">Transmembrane helix</keyword>
<dbReference type="GO" id="GO:0140359">
    <property type="term" value="F:ABC-type transporter activity"/>
    <property type="evidence" value="ECO:0007669"/>
    <property type="project" value="InterPro"/>
</dbReference>
<keyword evidence="7 9" id="KW-0472">Membrane</keyword>
<evidence type="ECO:0000256" key="8">
    <source>
        <dbReference type="SAM" id="MobiDB-lite"/>
    </source>
</evidence>
<evidence type="ECO:0000256" key="2">
    <source>
        <dbReference type="ARBA" id="ARBA00022448"/>
    </source>
</evidence>
<dbReference type="CDD" id="cd03225">
    <property type="entry name" value="ABC_cobalt_CbiO_domain1"/>
    <property type="match status" value="1"/>
</dbReference>
<evidence type="ECO:0000256" key="7">
    <source>
        <dbReference type="ARBA" id="ARBA00023136"/>
    </source>
</evidence>
<dbReference type="PANTHER" id="PTHR48041:SF139">
    <property type="entry name" value="PROTEIN SCARLET"/>
    <property type="match status" value="1"/>
</dbReference>
<keyword evidence="3 9" id="KW-0812">Transmembrane</keyword>
<evidence type="ECO:0000256" key="1">
    <source>
        <dbReference type="ARBA" id="ARBA00004141"/>
    </source>
</evidence>
<dbReference type="InterPro" id="IPR017871">
    <property type="entry name" value="ABC_transporter-like_CS"/>
</dbReference>
<evidence type="ECO:0000313" key="11">
    <source>
        <dbReference type="EMBL" id="BDS08201.1"/>
    </source>
</evidence>
<feature type="transmembrane region" description="Helical" evidence="9">
    <location>
        <begin position="465"/>
        <end position="487"/>
    </location>
</feature>
<dbReference type="GO" id="GO:0005524">
    <property type="term" value="F:ATP binding"/>
    <property type="evidence" value="ECO:0007669"/>
    <property type="project" value="UniProtKB-KW"/>
</dbReference>
<evidence type="ECO:0000256" key="5">
    <source>
        <dbReference type="ARBA" id="ARBA00022840"/>
    </source>
</evidence>
<accession>A0AAT9FQA2</accession>
<evidence type="ECO:0000256" key="4">
    <source>
        <dbReference type="ARBA" id="ARBA00022741"/>
    </source>
</evidence>
<dbReference type="InterPro" id="IPR013525">
    <property type="entry name" value="ABC2_TM"/>
</dbReference>
<dbReference type="PANTHER" id="PTHR48041">
    <property type="entry name" value="ABC TRANSPORTER G FAMILY MEMBER 28"/>
    <property type="match status" value="1"/>
</dbReference>
<feature type="compositionally biased region" description="Basic and acidic residues" evidence="8">
    <location>
        <begin position="291"/>
        <end position="303"/>
    </location>
</feature>
<proteinExistence type="predicted"/>
<dbReference type="PROSITE" id="PS50893">
    <property type="entry name" value="ABC_TRANSPORTER_2"/>
    <property type="match status" value="1"/>
</dbReference>
<evidence type="ECO:0000259" key="10">
    <source>
        <dbReference type="PROSITE" id="PS50893"/>
    </source>
</evidence>
<feature type="transmembrane region" description="Helical" evidence="9">
    <location>
        <begin position="502"/>
        <end position="522"/>
    </location>
</feature>
<keyword evidence="5" id="KW-0067">ATP-binding</keyword>
<keyword evidence="4" id="KW-0547">Nucleotide-binding</keyword>
<evidence type="ECO:0000256" key="3">
    <source>
        <dbReference type="ARBA" id="ARBA00022692"/>
    </source>
</evidence>
<evidence type="ECO:0000256" key="6">
    <source>
        <dbReference type="ARBA" id="ARBA00022989"/>
    </source>
</evidence>
<dbReference type="InterPro" id="IPR003593">
    <property type="entry name" value="AAA+_ATPase"/>
</dbReference>
<dbReference type="Pfam" id="PF00005">
    <property type="entry name" value="ABC_tran"/>
    <property type="match status" value="1"/>
</dbReference>
<protein>
    <recommendedName>
        <fullName evidence="10">ABC transporter domain-containing protein</fullName>
    </recommendedName>
</protein>
<dbReference type="InterPro" id="IPR015856">
    <property type="entry name" value="ABC_transpr_CbiO/EcfA_su"/>
</dbReference>
<dbReference type="InterPro" id="IPR050352">
    <property type="entry name" value="ABCG_transporters"/>
</dbReference>
<sequence>MLELKDVCFSIQKDGEPINLIDNVTLDVPRGHFMAIVGPSGCGKTTLLKTIAGLNEESAGDLIWNGRNLAEEEDFDPAEIGYVPQFSIAYDQLTVDESIESATRLRVKTRNIAELDNRIDRILEETGLATLADRPVKVLSGGQKRRLGLAMELVTGPHLLLCDEVTSGLDPRSERDIVRLLHQLSRRDGRTVISVTHSLAHLELYDSILVLHEGRVAYHGPPEGLTHYFSVEDMEEVYPQLAKQRSEKWQSSWLKHRVAYYDKLERRREQQIKEGTLSLPEDVLKQKKSAPKADTEQVQEEKPSRRKKRSHHETAPLDDPAGEDEIVREAAELVRTPSVFSQFSTLLGRRWKIFFRDRGQVFLQLAILVCFPILVALFSDRGNENIKRFSDRYEGTLQEIKEHTMVEKSYLSVGSAVSGIVMFQVVLLSLMGSNNSAREVAGERLIFEKEKFGGIRPSAYLGSKIAFLGSLILIQSLWMAIFVQQFWKFPDGSDTGFLDHTVFLVMVNAAMTFVCLGISSLMKTAEQSSLLSIYLVGFQLPLSGAVLALPESIESITRPFISAYWAWSGSIDSMNPSYRNAIDAVTETSFQSSSACHYLLGIHIAVGLIASYIGLKRHHWD</sequence>
<dbReference type="Gene3D" id="3.40.50.300">
    <property type="entry name" value="P-loop containing nucleotide triphosphate hydrolases"/>
    <property type="match status" value="1"/>
</dbReference>
<feature type="domain" description="ABC transporter" evidence="10">
    <location>
        <begin position="2"/>
        <end position="238"/>
    </location>
</feature>
<feature type="transmembrane region" description="Helical" evidence="9">
    <location>
        <begin position="361"/>
        <end position="379"/>
    </location>
</feature>
<dbReference type="SMART" id="SM00382">
    <property type="entry name" value="AAA"/>
    <property type="match status" value="1"/>
</dbReference>
<dbReference type="GO" id="GO:0016887">
    <property type="term" value="F:ATP hydrolysis activity"/>
    <property type="evidence" value="ECO:0007669"/>
    <property type="project" value="InterPro"/>
</dbReference>
<dbReference type="Pfam" id="PF01061">
    <property type="entry name" value="ABC2_membrane"/>
    <property type="match status" value="1"/>
</dbReference>
<dbReference type="GO" id="GO:0016020">
    <property type="term" value="C:membrane"/>
    <property type="evidence" value="ECO:0007669"/>
    <property type="project" value="UniProtKB-SubCell"/>
</dbReference>